<reference evidence="3 4" key="1">
    <citation type="submission" date="2019-05" db="EMBL/GenBank/DDBJ databases">
        <title>The compact genome of Giardia muris reveals important steps in the evolution of intestinal protozoan parasites.</title>
        <authorList>
            <person name="Xu F."/>
            <person name="Jimenez-Gonzalez A."/>
            <person name="Einarsson E."/>
            <person name="Astvaldsson A."/>
            <person name="Peirasmaki D."/>
            <person name="Eckmann L."/>
            <person name="Andersson J.O."/>
            <person name="Svard S.G."/>
            <person name="Jerlstrom-Hultqvist J."/>
        </authorList>
    </citation>
    <scope>NUCLEOTIDE SEQUENCE [LARGE SCALE GENOMIC DNA]</scope>
    <source>
        <strain evidence="3 4">Roberts-Thomson</strain>
    </source>
</reference>
<keyword evidence="1" id="KW-0175">Coiled coil</keyword>
<feature type="coiled-coil region" evidence="1">
    <location>
        <begin position="206"/>
        <end position="519"/>
    </location>
</feature>
<feature type="region of interest" description="Disordered" evidence="2">
    <location>
        <begin position="554"/>
        <end position="582"/>
    </location>
</feature>
<evidence type="ECO:0000313" key="3">
    <source>
        <dbReference type="EMBL" id="TNJ27127.1"/>
    </source>
</evidence>
<gene>
    <name evidence="3" type="ORF">GMRT_12793</name>
</gene>
<feature type="compositionally biased region" description="Pro residues" evidence="2">
    <location>
        <begin position="1"/>
        <end position="11"/>
    </location>
</feature>
<feature type="region of interest" description="Disordered" evidence="2">
    <location>
        <begin position="1"/>
        <end position="51"/>
    </location>
</feature>
<dbReference type="VEuPathDB" id="GiardiaDB:GMRT_12793"/>
<dbReference type="OrthoDB" id="10254404at2759"/>
<dbReference type="AlphaFoldDB" id="A0A4Z1T275"/>
<evidence type="ECO:0000256" key="2">
    <source>
        <dbReference type="SAM" id="MobiDB-lite"/>
    </source>
</evidence>
<keyword evidence="4" id="KW-1185">Reference proteome</keyword>
<name>A0A4Z1T275_GIAMU</name>
<protein>
    <submittedName>
        <fullName evidence="3">Coiled-coil protein</fullName>
    </submittedName>
</protein>
<proteinExistence type="predicted"/>
<evidence type="ECO:0000313" key="4">
    <source>
        <dbReference type="Proteomes" id="UP000315496"/>
    </source>
</evidence>
<feature type="coiled-coil region" evidence="1">
    <location>
        <begin position="135"/>
        <end position="169"/>
    </location>
</feature>
<dbReference type="Proteomes" id="UP000315496">
    <property type="component" value="Chromosome 4"/>
</dbReference>
<evidence type="ECO:0000256" key="1">
    <source>
        <dbReference type="SAM" id="Coils"/>
    </source>
</evidence>
<organism evidence="3 4">
    <name type="scientific">Giardia muris</name>
    <dbReference type="NCBI Taxonomy" id="5742"/>
    <lineage>
        <taxon>Eukaryota</taxon>
        <taxon>Metamonada</taxon>
        <taxon>Diplomonadida</taxon>
        <taxon>Hexamitidae</taxon>
        <taxon>Giardiinae</taxon>
        <taxon>Giardia</taxon>
    </lineage>
</organism>
<sequence length="582" mass="66628">MRRASRPPPNPNQTLARTRPRETVELLPGYAAPQPNEASQPLTVPNPDVEPPELRAARAKIPSSVIEKEFVYNLQQQIYFLELQSKMLKDKLSETGPKLKSRSVEANPLLDKALNGSLPLQEYIEGLQNAYAEQEEKFTKEITDLKRELSQVREELVAATAEAKVCREQVTGLPEERQKYEERVLQRFQELVTRNEDTERQLGAARFDLETRLEEIRKLREILEARAQECSSLAEEKHALTQRLQNATNDFLSPARAEEREQEVARLTAELKDARQQLGYLNDELKTVREQQQSATNQRWVLQKDVDGKASQIRELTAALQSLREENSTLMQSLSNTRQRLEDVEAAERQWRQKYSDLLAESNDLLKDARTRDELQKRRIAEAESRKEFYERQNVAFAQEREHLEKNNEVLKASLDVATRRLDELREEVSTLREHAHSQLAEAKTIGQQNEHLLEKNEELNASLLEQRIQLERCHAEIDLMQEELTAKRALESINLEEFAALQRTNEELASTIQSLTSRFSRLGSSARSFESRGWKMSGEHQLARVAAQCFESELPSASGSPTGHRGQSGAPSPRGRKPSSI</sequence>
<comment type="caution">
    <text evidence="3">The sequence shown here is derived from an EMBL/GenBank/DDBJ whole genome shotgun (WGS) entry which is preliminary data.</text>
</comment>
<dbReference type="EMBL" id="VDLU01000004">
    <property type="protein sequence ID" value="TNJ27127.1"/>
    <property type="molecule type" value="Genomic_DNA"/>
</dbReference>
<accession>A0A4Z1T275</accession>